<accession>A0ABS1T992</accession>
<dbReference type="PANTHER" id="PTHR31290">
    <property type="entry name" value="UV-DAMAGE ENDONUCLEASE"/>
    <property type="match status" value="1"/>
</dbReference>
<keyword evidence="5" id="KW-0378">Hydrolase</keyword>
<keyword evidence="6" id="KW-0234">DNA repair</keyword>
<evidence type="ECO:0000313" key="7">
    <source>
        <dbReference type="EMBL" id="MBL4935831.1"/>
    </source>
</evidence>
<evidence type="ECO:0000256" key="6">
    <source>
        <dbReference type="ARBA" id="ARBA00023204"/>
    </source>
</evidence>
<proteinExistence type="predicted"/>
<dbReference type="PANTHER" id="PTHR31290:SF5">
    <property type="entry name" value="UV-DAMAGE ENDONUCLEASE"/>
    <property type="match status" value="1"/>
</dbReference>
<evidence type="ECO:0000256" key="4">
    <source>
        <dbReference type="ARBA" id="ARBA00022769"/>
    </source>
</evidence>
<dbReference type="InterPro" id="IPR036237">
    <property type="entry name" value="Xyl_isomerase-like_sf"/>
</dbReference>
<dbReference type="Proteomes" id="UP000632377">
    <property type="component" value="Unassembled WGS sequence"/>
</dbReference>
<dbReference type="Gene3D" id="3.20.20.150">
    <property type="entry name" value="Divalent-metal-dependent TIM barrel enzymes"/>
    <property type="match status" value="1"/>
</dbReference>
<evidence type="ECO:0000256" key="5">
    <source>
        <dbReference type="ARBA" id="ARBA00022801"/>
    </source>
</evidence>
<sequence>MRVRIGYVAIALNLPKVTSSSTVTYTNYQKLSSDEQKLNKLKQVTLSNLDDLYKILQYNVENNVHFYRITSALVPLATHPEVTAWDYRKIFNIDFKRLGKFVKENNMRVDTHPDEFNVINSIREEVVKSSERNLWSHVHLFEDMEYPDGKMVLHIGSAQGGKEEATHRFINNFKKYPPEITSRLMLENDDKTFTASEVLSICRETNTPIVFDVHHHMCNNNGETIEDLISEIFSTWKNQSLPPKFHFSTPRESERDRKHADYINAKDFISFIEICKPLDKDFDVMLEAKMKDRALFQLIDDIKIIKPNWNWIDNTTLEV</sequence>
<reference evidence="7 8" key="1">
    <citation type="submission" date="2021-01" db="EMBL/GenBank/DDBJ databases">
        <title>Genome public.</title>
        <authorList>
            <person name="Liu C."/>
            <person name="Sun Q."/>
        </authorList>
    </citation>
    <scope>NUCLEOTIDE SEQUENCE [LARGE SCALE GENOMIC DNA]</scope>
    <source>
        <strain evidence="7 8">YIM B02515</strain>
    </source>
</reference>
<dbReference type="Pfam" id="PF03851">
    <property type="entry name" value="UvdE"/>
    <property type="match status" value="1"/>
</dbReference>
<name>A0ABS1T992_9CLOT</name>
<protein>
    <submittedName>
        <fullName evidence="7">UV DNA damage repair endonuclease UvsE</fullName>
    </submittedName>
</protein>
<evidence type="ECO:0000256" key="3">
    <source>
        <dbReference type="ARBA" id="ARBA00022763"/>
    </source>
</evidence>
<dbReference type="SUPFAM" id="SSF51658">
    <property type="entry name" value="Xylose isomerase-like"/>
    <property type="match status" value="1"/>
</dbReference>
<evidence type="ECO:0000313" key="8">
    <source>
        <dbReference type="Proteomes" id="UP000632377"/>
    </source>
</evidence>
<keyword evidence="8" id="KW-1185">Reference proteome</keyword>
<keyword evidence="1" id="KW-0540">Nuclease</keyword>
<dbReference type="RefSeq" id="WP_202748420.1">
    <property type="nucleotide sequence ID" value="NZ_JAESWC010000002.1"/>
</dbReference>
<organism evidence="7 8">
    <name type="scientific">Clostridium rhizosphaerae</name>
    <dbReference type="NCBI Taxonomy" id="2803861"/>
    <lineage>
        <taxon>Bacteria</taxon>
        <taxon>Bacillati</taxon>
        <taxon>Bacillota</taxon>
        <taxon>Clostridia</taxon>
        <taxon>Eubacteriales</taxon>
        <taxon>Clostridiaceae</taxon>
        <taxon>Clostridium</taxon>
    </lineage>
</organism>
<dbReference type="InterPro" id="IPR004601">
    <property type="entry name" value="UvdE"/>
</dbReference>
<dbReference type="GO" id="GO:0004519">
    <property type="term" value="F:endonuclease activity"/>
    <property type="evidence" value="ECO:0007669"/>
    <property type="project" value="UniProtKB-KW"/>
</dbReference>
<evidence type="ECO:0000256" key="1">
    <source>
        <dbReference type="ARBA" id="ARBA00022722"/>
    </source>
</evidence>
<comment type="caution">
    <text evidence="7">The sequence shown here is derived from an EMBL/GenBank/DDBJ whole genome shotgun (WGS) entry which is preliminary data.</text>
</comment>
<dbReference type="NCBIfam" id="TIGR00629">
    <property type="entry name" value="uvde"/>
    <property type="match status" value="1"/>
</dbReference>
<keyword evidence="2 7" id="KW-0255">Endonuclease</keyword>
<dbReference type="EMBL" id="JAESWC010000002">
    <property type="protein sequence ID" value="MBL4935831.1"/>
    <property type="molecule type" value="Genomic_DNA"/>
</dbReference>
<keyword evidence="3" id="KW-0227">DNA damage</keyword>
<keyword evidence="4" id="KW-0228">DNA excision</keyword>
<gene>
    <name evidence="7" type="primary">uvsE</name>
    <name evidence="7" type="ORF">JK636_08670</name>
</gene>
<evidence type="ECO:0000256" key="2">
    <source>
        <dbReference type="ARBA" id="ARBA00022759"/>
    </source>
</evidence>